<name>A0A382VTK1_9ZZZZ</name>
<gene>
    <name evidence="1" type="ORF">METZ01_LOCUS402209</name>
</gene>
<accession>A0A382VTK1</accession>
<protein>
    <submittedName>
        <fullName evidence="1">Uncharacterized protein</fullName>
    </submittedName>
</protein>
<organism evidence="1">
    <name type="scientific">marine metagenome</name>
    <dbReference type="NCBI Taxonomy" id="408172"/>
    <lineage>
        <taxon>unclassified sequences</taxon>
        <taxon>metagenomes</taxon>
        <taxon>ecological metagenomes</taxon>
    </lineage>
</organism>
<reference evidence="1" key="1">
    <citation type="submission" date="2018-05" db="EMBL/GenBank/DDBJ databases">
        <authorList>
            <person name="Lanie J.A."/>
            <person name="Ng W.-L."/>
            <person name="Kazmierczak K.M."/>
            <person name="Andrzejewski T.M."/>
            <person name="Davidsen T.M."/>
            <person name="Wayne K.J."/>
            <person name="Tettelin H."/>
            <person name="Glass J.I."/>
            <person name="Rusch D."/>
            <person name="Podicherti R."/>
            <person name="Tsui H.-C.T."/>
            <person name="Winkler M.E."/>
        </authorList>
    </citation>
    <scope>NUCLEOTIDE SEQUENCE</scope>
</reference>
<dbReference type="AlphaFoldDB" id="A0A382VTK1"/>
<proteinExistence type="predicted"/>
<sequence length="77" mass="9386">MMVWGMETTMNYTKRCQCEHTDYTITRWTIQLDYRYRIECTCGSFIQLATQEDVDKYNERYNRRMEFKSGFINKKGG</sequence>
<evidence type="ECO:0000313" key="1">
    <source>
        <dbReference type="EMBL" id="SVD49355.1"/>
    </source>
</evidence>
<dbReference type="EMBL" id="UINC01154201">
    <property type="protein sequence ID" value="SVD49355.1"/>
    <property type="molecule type" value="Genomic_DNA"/>
</dbReference>